<dbReference type="EMBL" id="JAHGAW010000004">
    <property type="protein sequence ID" value="MBT2186700.1"/>
    <property type="molecule type" value="Genomic_DNA"/>
</dbReference>
<evidence type="ECO:0000313" key="4">
    <source>
        <dbReference type="Proteomes" id="UP001138757"/>
    </source>
</evidence>
<protein>
    <recommendedName>
        <fullName evidence="2">Antitoxin</fullName>
    </recommendedName>
</protein>
<dbReference type="Proteomes" id="UP001138757">
    <property type="component" value="Unassembled WGS sequence"/>
</dbReference>
<dbReference type="InterPro" id="IPR051416">
    <property type="entry name" value="phD-YefM_TA_antitoxins"/>
</dbReference>
<dbReference type="Pfam" id="PF02604">
    <property type="entry name" value="PhdYeFM_antitox"/>
    <property type="match status" value="1"/>
</dbReference>
<organism evidence="3 4">
    <name type="scientific">Sphingobium nicotianae</name>
    <dbReference type="NCBI Taxonomy" id="2782607"/>
    <lineage>
        <taxon>Bacteria</taxon>
        <taxon>Pseudomonadati</taxon>
        <taxon>Pseudomonadota</taxon>
        <taxon>Alphaproteobacteria</taxon>
        <taxon>Sphingomonadales</taxon>
        <taxon>Sphingomonadaceae</taxon>
        <taxon>Sphingobium</taxon>
    </lineage>
</organism>
<dbReference type="InterPro" id="IPR006442">
    <property type="entry name" value="Antitoxin_Phd/YefM"/>
</dbReference>
<accession>A0A9X1DAY4</accession>
<gene>
    <name evidence="3" type="ORF">KK488_07025</name>
</gene>
<reference evidence="3" key="1">
    <citation type="submission" date="2021-05" db="EMBL/GenBank/DDBJ databases">
        <title>Genome of Sphingobium sp. strain.</title>
        <authorList>
            <person name="Fan R."/>
        </authorList>
    </citation>
    <scope>NUCLEOTIDE SEQUENCE</scope>
    <source>
        <strain evidence="3">H33</strain>
    </source>
</reference>
<dbReference type="SUPFAM" id="SSF143120">
    <property type="entry name" value="YefM-like"/>
    <property type="match status" value="1"/>
</dbReference>
<evidence type="ECO:0000313" key="3">
    <source>
        <dbReference type="EMBL" id="MBT2186700.1"/>
    </source>
</evidence>
<comment type="function">
    <text evidence="2">Antitoxin component of a type II toxin-antitoxin (TA) system.</text>
</comment>
<keyword evidence="4" id="KW-1185">Reference proteome</keyword>
<evidence type="ECO:0000256" key="1">
    <source>
        <dbReference type="ARBA" id="ARBA00009981"/>
    </source>
</evidence>
<name>A0A9X1DAY4_9SPHN</name>
<dbReference type="InterPro" id="IPR036165">
    <property type="entry name" value="YefM-like_sf"/>
</dbReference>
<evidence type="ECO:0000256" key="2">
    <source>
        <dbReference type="RuleBase" id="RU362080"/>
    </source>
</evidence>
<dbReference type="NCBIfam" id="TIGR01552">
    <property type="entry name" value="phd_fam"/>
    <property type="match status" value="1"/>
</dbReference>
<sequence>MDSYSIADAKAHLSELIDKVMAGESVEITRRGKTVARVIPADRKGPPLDVERLRRLTAAQSVQREGAGAFIRRLRDADRY</sequence>
<comment type="caution">
    <text evidence="3">The sequence shown here is derived from an EMBL/GenBank/DDBJ whole genome shotgun (WGS) entry which is preliminary data.</text>
</comment>
<dbReference type="RefSeq" id="WP_214622451.1">
    <property type="nucleotide sequence ID" value="NZ_JAHGAW010000004.1"/>
</dbReference>
<dbReference type="PANTHER" id="PTHR35377">
    <property type="entry name" value="ANTITOXIN VAPB49-RELATED-RELATED"/>
    <property type="match status" value="1"/>
</dbReference>
<dbReference type="Gene3D" id="3.40.1620.10">
    <property type="entry name" value="YefM-like domain"/>
    <property type="match status" value="1"/>
</dbReference>
<proteinExistence type="inferred from homology"/>
<dbReference type="AlphaFoldDB" id="A0A9X1DAY4"/>
<comment type="similarity">
    <text evidence="1 2">Belongs to the phD/YefM antitoxin family.</text>
</comment>